<dbReference type="Gene3D" id="1.20.58.1520">
    <property type="match status" value="1"/>
</dbReference>
<keyword evidence="3" id="KW-0493">Microtubule</keyword>
<comment type="caution">
    <text evidence="5">The sequence shown here is derived from an EMBL/GenBank/DDBJ whole genome shotgun (WGS) entry which is preliminary data.</text>
</comment>
<dbReference type="GO" id="GO:0005819">
    <property type="term" value="C:spindle"/>
    <property type="evidence" value="ECO:0007669"/>
    <property type="project" value="TreeGrafter"/>
</dbReference>
<evidence type="ECO:0000313" key="6">
    <source>
        <dbReference type="Proteomes" id="UP001443914"/>
    </source>
</evidence>
<evidence type="ECO:0000256" key="2">
    <source>
        <dbReference type="ARBA" id="ARBA00006187"/>
    </source>
</evidence>
<dbReference type="EMBL" id="JBDFQZ010000008">
    <property type="protein sequence ID" value="KAK9697919.1"/>
    <property type="molecule type" value="Genomic_DNA"/>
</dbReference>
<keyword evidence="6" id="KW-1185">Reference proteome</keyword>
<dbReference type="GO" id="GO:0005737">
    <property type="term" value="C:cytoplasm"/>
    <property type="evidence" value="ECO:0007669"/>
    <property type="project" value="TreeGrafter"/>
</dbReference>
<dbReference type="GO" id="GO:0000226">
    <property type="term" value="P:microtubule cytoskeleton organization"/>
    <property type="evidence" value="ECO:0007669"/>
    <property type="project" value="InterPro"/>
</dbReference>
<dbReference type="GO" id="GO:0008017">
    <property type="term" value="F:microtubule binding"/>
    <property type="evidence" value="ECO:0007669"/>
    <property type="project" value="InterPro"/>
</dbReference>
<protein>
    <submittedName>
        <fullName evidence="5">Uncharacterized protein</fullName>
    </submittedName>
</protein>
<proteinExistence type="inferred from homology"/>
<organism evidence="5 6">
    <name type="scientific">Saponaria officinalis</name>
    <name type="common">Common soapwort</name>
    <name type="synonym">Lychnis saponaria</name>
    <dbReference type="NCBI Taxonomy" id="3572"/>
    <lineage>
        <taxon>Eukaryota</taxon>
        <taxon>Viridiplantae</taxon>
        <taxon>Streptophyta</taxon>
        <taxon>Embryophyta</taxon>
        <taxon>Tracheophyta</taxon>
        <taxon>Spermatophyta</taxon>
        <taxon>Magnoliopsida</taxon>
        <taxon>eudicotyledons</taxon>
        <taxon>Gunneridae</taxon>
        <taxon>Pentapetalae</taxon>
        <taxon>Caryophyllales</taxon>
        <taxon>Caryophyllaceae</taxon>
        <taxon>Caryophylleae</taxon>
        <taxon>Saponaria</taxon>
    </lineage>
</organism>
<evidence type="ECO:0000256" key="1">
    <source>
        <dbReference type="ARBA" id="ARBA00004245"/>
    </source>
</evidence>
<keyword evidence="4" id="KW-0963">Cytoplasm</keyword>
<dbReference type="GO" id="GO:0005874">
    <property type="term" value="C:microtubule"/>
    <property type="evidence" value="ECO:0007669"/>
    <property type="project" value="UniProtKB-KW"/>
</dbReference>
<gene>
    <name evidence="5" type="ORF">RND81_08G069600</name>
</gene>
<reference evidence="5" key="1">
    <citation type="submission" date="2024-03" db="EMBL/GenBank/DDBJ databases">
        <title>WGS assembly of Saponaria officinalis var. Norfolk2.</title>
        <authorList>
            <person name="Jenkins J."/>
            <person name="Shu S."/>
            <person name="Grimwood J."/>
            <person name="Barry K."/>
            <person name="Goodstein D."/>
            <person name="Schmutz J."/>
            <person name="Leebens-Mack J."/>
            <person name="Osbourn A."/>
        </authorList>
    </citation>
    <scope>NUCLEOTIDE SEQUENCE [LARGE SCALE GENOMIC DNA]</scope>
    <source>
        <strain evidence="5">JIC</strain>
    </source>
</reference>
<evidence type="ECO:0000313" key="5">
    <source>
        <dbReference type="EMBL" id="KAK9697919.1"/>
    </source>
</evidence>
<dbReference type="Proteomes" id="UP001443914">
    <property type="component" value="Unassembled WGS sequence"/>
</dbReference>
<accession>A0AAW1J489</accession>
<dbReference type="AlphaFoldDB" id="A0AAW1J489"/>
<sequence>MEIPSPSEMENIIHLMDSGQIDLVQLLKNMDEHIDKAKDEAYSRKATMEKVEKWVVACDKERWLEEYNMVTNSCTLIFIATPSIPTES</sequence>
<comment type="subcellular location">
    <subcellularLocation>
        <location evidence="1">Cytoplasm</location>
        <location evidence="1">Cytoskeleton</location>
    </subcellularLocation>
</comment>
<name>A0AAW1J489_SAPOF</name>
<dbReference type="PANTHER" id="PTHR19321:SF3">
    <property type="entry name" value="65-KDA MICROTUBULE-ASSOCIATED PROTEIN 8"/>
    <property type="match status" value="1"/>
</dbReference>
<evidence type="ECO:0000256" key="3">
    <source>
        <dbReference type="ARBA" id="ARBA00022701"/>
    </source>
</evidence>
<dbReference type="InterPro" id="IPR007145">
    <property type="entry name" value="MAP65_Ase1_PRC1"/>
</dbReference>
<comment type="similarity">
    <text evidence="2">Belongs to the MAP65/ASE1 family.</text>
</comment>
<dbReference type="PANTHER" id="PTHR19321">
    <property type="entry name" value="PROTEIN REGULATOR OF CYTOKINESIS 1 PRC1-RELATED"/>
    <property type="match status" value="1"/>
</dbReference>
<evidence type="ECO:0000256" key="4">
    <source>
        <dbReference type="ARBA" id="ARBA00023212"/>
    </source>
</evidence>
<keyword evidence="4" id="KW-0206">Cytoskeleton</keyword>